<dbReference type="Proteomes" id="UP000249065">
    <property type="component" value="Unassembled WGS sequence"/>
</dbReference>
<protein>
    <recommendedName>
        <fullName evidence="4">Beta-3-deoxy-D-manno-oct-2-ulosonic acid transferase</fullName>
    </recommendedName>
</protein>
<organism evidence="2 3">
    <name type="scientific">Roseicella frigidaeris</name>
    <dbReference type="NCBI Taxonomy" id="2230885"/>
    <lineage>
        <taxon>Bacteria</taxon>
        <taxon>Pseudomonadati</taxon>
        <taxon>Pseudomonadota</taxon>
        <taxon>Alphaproteobacteria</taxon>
        <taxon>Acetobacterales</taxon>
        <taxon>Roseomonadaceae</taxon>
        <taxon>Roseicella</taxon>
    </lineage>
</organism>
<evidence type="ECO:0000313" key="3">
    <source>
        <dbReference type="Proteomes" id="UP000249065"/>
    </source>
</evidence>
<reference evidence="3" key="1">
    <citation type="submission" date="2018-06" db="EMBL/GenBank/DDBJ databases">
        <authorList>
            <person name="Khan S.A."/>
        </authorList>
    </citation>
    <scope>NUCLEOTIDE SEQUENCE [LARGE SCALE GENOMIC DNA]</scope>
    <source>
        <strain evidence="3">DB-1506</strain>
    </source>
</reference>
<keyword evidence="3" id="KW-1185">Reference proteome</keyword>
<dbReference type="InterPro" id="IPR007833">
    <property type="entry name" value="Capsule_polysaccharide_synth"/>
</dbReference>
<dbReference type="CDD" id="cd16439">
    <property type="entry name" value="beta_Kdo_transferase_KpsC_2"/>
    <property type="match status" value="1"/>
</dbReference>
<dbReference type="GO" id="GO:0015774">
    <property type="term" value="P:polysaccharide transport"/>
    <property type="evidence" value="ECO:0007669"/>
    <property type="project" value="InterPro"/>
</dbReference>
<sequence>MAGTRPSARPATMPLHAVQTLDVPGAAPDRRAGPAGCPSGRQADVTEGPFRAPRFGRAWAPVAAVAGTTEAAIARGLAAALADPAACRAARAVMRQLRAARVGGAPGLPDPGPAGLGLPAGGAVLLIDPGDPARAAAAAAMLRAAQAMGQATGQPLLLALDPEAPPGARPLLAAEGLRLLPGRLAPWTLLELAAGLHTLSPELALLAGAAGLPARLAGAAPWGGAAPEAAFAALLAATRWTDPFHARPWTAEEGIAQLAAWREAEAANRRIVACTGIEWFKLRAMRAALAGQAGPPRIVMRGSTAIRLARAAGGDAAVWASVMPETLPARAAAAGVGLVRIEDGFIRSAGLGVHRARAGSLVLDGLGIHYDPARESALERLLAETAFDPALLARAARLRAMLLRSGVTKYNLVGEARLPALPPGRRVILVPGQVEDDAAVRLGGGRVRDNLGLLRAVREANPEAVILFKPHPDVEAGMRRGRVPPRALARLADHVLREVPIGPLYGVAEEVHCLSSLAGFEALLRGLRVTTWGRPFYAGWGLTEDRDPPPRRGRRLSLDMLVAGALILHLRCIDPVTGLPCPPEVLVERLAERRGPAAPAPRTPAALRAFTARCSRALAGWWAAR</sequence>
<evidence type="ECO:0008006" key="4">
    <source>
        <dbReference type="Google" id="ProtNLM"/>
    </source>
</evidence>
<feature type="region of interest" description="Disordered" evidence="1">
    <location>
        <begin position="24"/>
        <end position="47"/>
    </location>
</feature>
<comment type="caution">
    <text evidence="2">The sequence shown here is derived from an EMBL/GenBank/DDBJ whole genome shotgun (WGS) entry which is preliminary data.</text>
</comment>
<dbReference type="Pfam" id="PF05159">
    <property type="entry name" value="Capsule_synth"/>
    <property type="match status" value="1"/>
</dbReference>
<name>A0A327MDX0_9PROT</name>
<evidence type="ECO:0000313" key="2">
    <source>
        <dbReference type="EMBL" id="RAI58398.1"/>
    </source>
</evidence>
<dbReference type="EMBL" id="QLIX01000009">
    <property type="protein sequence ID" value="RAI58398.1"/>
    <property type="molecule type" value="Genomic_DNA"/>
</dbReference>
<dbReference type="GO" id="GO:0000271">
    <property type="term" value="P:polysaccharide biosynthetic process"/>
    <property type="evidence" value="ECO:0007669"/>
    <property type="project" value="InterPro"/>
</dbReference>
<gene>
    <name evidence="2" type="ORF">DOO78_13660</name>
</gene>
<accession>A0A327MDX0</accession>
<dbReference type="AlphaFoldDB" id="A0A327MDX0"/>
<evidence type="ECO:0000256" key="1">
    <source>
        <dbReference type="SAM" id="MobiDB-lite"/>
    </source>
</evidence>
<proteinExistence type="predicted"/>